<reference evidence="1 2" key="1">
    <citation type="submission" date="2023-03" db="EMBL/GenBank/DDBJ databases">
        <title>Whole genome sequencing of Methanotrichaceae archaeon M04Ac.</title>
        <authorList>
            <person name="Khomyakova M.A."/>
            <person name="Merkel A.Y."/>
            <person name="Slobodkin A.I."/>
        </authorList>
    </citation>
    <scope>NUCLEOTIDE SEQUENCE [LARGE SCALE GENOMIC DNA]</scope>
    <source>
        <strain evidence="1 2">M04Ac</strain>
    </source>
</reference>
<comment type="caution">
    <text evidence="1">The sequence shown here is derived from an EMBL/GenBank/DDBJ whole genome shotgun (WGS) entry which is preliminary data.</text>
</comment>
<dbReference type="RefSeq" id="WP_316969747.1">
    <property type="nucleotide sequence ID" value="NZ_JARFPL010000041.1"/>
</dbReference>
<dbReference type="EMBL" id="JARFPL010000041">
    <property type="protein sequence ID" value="MDF0594049.1"/>
    <property type="molecule type" value="Genomic_DNA"/>
</dbReference>
<accession>A0ABT5XH47</accession>
<protein>
    <submittedName>
        <fullName evidence="1">Uncharacterized protein</fullName>
    </submittedName>
</protein>
<sequence>MTQDVTLIIVGCSTPEEVRLLARAGREAEPLSGEEEVRLLSIFRPYARRLAFYRGVV</sequence>
<keyword evidence="2" id="KW-1185">Reference proteome</keyword>
<evidence type="ECO:0000313" key="2">
    <source>
        <dbReference type="Proteomes" id="UP001215956"/>
    </source>
</evidence>
<gene>
    <name evidence="1" type="ORF">P0O24_10705</name>
</gene>
<dbReference type="Proteomes" id="UP001215956">
    <property type="component" value="Unassembled WGS sequence"/>
</dbReference>
<evidence type="ECO:0000313" key="1">
    <source>
        <dbReference type="EMBL" id="MDF0594049.1"/>
    </source>
</evidence>
<organism evidence="1 2">
    <name type="scientific">Candidatus Methanocrinis alkalitolerans</name>
    <dbReference type="NCBI Taxonomy" id="3033395"/>
    <lineage>
        <taxon>Archaea</taxon>
        <taxon>Methanobacteriati</taxon>
        <taxon>Methanobacteriota</taxon>
        <taxon>Stenosarchaea group</taxon>
        <taxon>Methanomicrobia</taxon>
        <taxon>Methanotrichales</taxon>
        <taxon>Methanotrichaceae</taxon>
        <taxon>Methanocrinis</taxon>
    </lineage>
</organism>
<name>A0ABT5XH47_9EURY</name>
<proteinExistence type="predicted"/>